<evidence type="ECO:0000313" key="2">
    <source>
        <dbReference type="Proteomes" id="UP000010310"/>
    </source>
</evidence>
<reference evidence="1 2" key="1">
    <citation type="submission" date="2012-09" db="EMBL/GenBank/DDBJ databases">
        <authorList>
            <person name="Dupont C.L."/>
            <person name="Rusch D.B."/>
            <person name="Lombardo M.-J."/>
            <person name="Novotny M."/>
            <person name="Yee-Greenbaum J."/>
            <person name="Laskin R."/>
        </authorList>
    </citation>
    <scope>NUCLEOTIDE SEQUENCE [LARGE SCALE GENOMIC DNA]</scope>
    <source>
        <strain evidence="1">SAR86E</strain>
    </source>
</reference>
<evidence type="ECO:0000313" key="1">
    <source>
        <dbReference type="EMBL" id="EKO36807.1"/>
    </source>
</evidence>
<dbReference type="STRING" id="1208365.B273_1089"/>
<comment type="caution">
    <text evidence="1">The sequence shown here is derived from an EMBL/GenBank/DDBJ whole genome shotgun (WGS) entry which is preliminary data.</text>
</comment>
<protein>
    <recommendedName>
        <fullName evidence="3">Lipoprotein</fullName>
    </recommendedName>
</protein>
<accession>K6FDU3</accession>
<proteinExistence type="predicted"/>
<sequence>MEQSKFIKYSLILSIFILISGCQHSWVERSQINLNEIIFGYDIDESFKKKSKNYFIKTPNEKSLNLSITNLTFKKKNFYGGYSARTKQIEIIGELQYRFYDQNINKSGILKISKFMPANETNPSAEIMAQKEIISELELTLLKELMQEYWLIEA</sequence>
<name>K6FDU3_9GAMM</name>
<dbReference type="AlphaFoldDB" id="K6FDU3"/>
<dbReference type="PROSITE" id="PS51257">
    <property type="entry name" value="PROKAR_LIPOPROTEIN"/>
    <property type="match status" value="1"/>
</dbReference>
<keyword evidence="2" id="KW-1185">Reference proteome</keyword>
<dbReference type="EMBL" id="AMWX01000002">
    <property type="protein sequence ID" value="EKO36807.1"/>
    <property type="molecule type" value="Genomic_DNA"/>
</dbReference>
<dbReference type="Proteomes" id="UP000010310">
    <property type="component" value="Unassembled WGS sequence"/>
</dbReference>
<organism evidence="1 2">
    <name type="scientific">SAR86 cluster bacterium SAR86E</name>
    <dbReference type="NCBI Taxonomy" id="1208365"/>
    <lineage>
        <taxon>Bacteria</taxon>
        <taxon>Pseudomonadati</taxon>
        <taxon>Pseudomonadota</taxon>
        <taxon>Gammaproteobacteria</taxon>
        <taxon>SAR86 cluster</taxon>
    </lineage>
</organism>
<gene>
    <name evidence="1" type="ORF">B273_1089</name>
</gene>
<evidence type="ECO:0008006" key="3">
    <source>
        <dbReference type="Google" id="ProtNLM"/>
    </source>
</evidence>